<dbReference type="EMBL" id="QFNF01000054">
    <property type="protein sequence ID" value="PZO73219.1"/>
    <property type="molecule type" value="Genomic_DNA"/>
</dbReference>
<proteinExistence type="predicted"/>
<gene>
    <name evidence="1" type="ORF">DI632_14730</name>
</gene>
<accession>A0A2W4Z0A2</accession>
<evidence type="ECO:0000313" key="2">
    <source>
        <dbReference type="Proteomes" id="UP000248614"/>
    </source>
</evidence>
<dbReference type="Proteomes" id="UP000248614">
    <property type="component" value="Unassembled WGS sequence"/>
</dbReference>
<dbReference type="AlphaFoldDB" id="A0A2W4Z0A2"/>
<sequence>MFEKLRIKEHMEIAGSDGEHVGTVDKVEGETIKLTKTDSADHQHHTLPFDMVDRVEDNRIYLKVTKAEAQAAKA</sequence>
<comment type="caution">
    <text evidence="1">The sequence shown here is derived from an EMBL/GenBank/DDBJ whole genome shotgun (WGS) entry which is preliminary data.</text>
</comment>
<dbReference type="InterPro" id="IPR018684">
    <property type="entry name" value="DUF2171"/>
</dbReference>
<organism evidence="1 2">
    <name type="scientific">Sphingomonas hengshuiensis</name>
    <dbReference type="NCBI Taxonomy" id="1609977"/>
    <lineage>
        <taxon>Bacteria</taxon>
        <taxon>Pseudomonadati</taxon>
        <taxon>Pseudomonadota</taxon>
        <taxon>Alphaproteobacteria</taxon>
        <taxon>Sphingomonadales</taxon>
        <taxon>Sphingomonadaceae</taxon>
        <taxon>Sphingomonas</taxon>
    </lineage>
</organism>
<protein>
    <recommendedName>
        <fullName evidence="3">DUF2171 domain-containing protein</fullName>
    </recommendedName>
</protein>
<evidence type="ECO:0008006" key="3">
    <source>
        <dbReference type="Google" id="ProtNLM"/>
    </source>
</evidence>
<evidence type="ECO:0000313" key="1">
    <source>
        <dbReference type="EMBL" id="PZO73219.1"/>
    </source>
</evidence>
<reference evidence="1 2" key="1">
    <citation type="submission" date="2017-08" db="EMBL/GenBank/DDBJ databases">
        <title>Infants hospitalized years apart are colonized by the same room-sourced microbial strains.</title>
        <authorList>
            <person name="Brooks B."/>
            <person name="Olm M.R."/>
            <person name="Firek B.A."/>
            <person name="Baker R."/>
            <person name="Thomas B.C."/>
            <person name="Morowitz M.J."/>
            <person name="Banfield J.F."/>
        </authorList>
    </citation>
    <scope>NUCLEOTIDE SEQUENCE [LARGE SCALE GENOMIC DNA]</scope>
    <source>
        <strain evidence="1">S2_018_000_R3_110</strain>
    </source>
</reference>
<name>A0A2W4Z0A2_9SPHN</name>
<dbReference type="Pfam" id="PF09939">
    <property type="entry name" value="DUF2171"/>
    <property type="match status" value="1"/>
</dbReference>